<gene>
    <name evidence="2" type="ORF">DWV29_03400</name>
</gene>
<dbReference type="GO" id="GO:0016787">
    <property type="term" value="F:hydrolase activity"/>
    <property type="evidence" value="ECO:0007669"/>
    <property type="project" value="UniProtKB-KW"/>
</dbReference>
<dbReference type="AlphaFoldDB" id="A0A413FLR5"/>
<dbReference type="Pfam" id="PF12697">
    <property type="entry name" value="Abhydrolase_6"/>
    <property type="match status" value="1"/>
</dbReference>
<organism evidence="2 3">
    <name type="scientific">Enterocloster asparagiformis</name>
    <dbReference type="NCBI Taxonomy" id="333367"/>
    <lineage>
        <taxon>Bacteria</taxon>
        <taxon>Bacillati</taxon>
        <taxon>Bacillota</taxon>
        <taxon>Clostridia</taxon>
        <taxon>Lachnospirales</taxon>
        <taxon>Lachnospiraceae</taxon>
        <taxon>Enterocloster</taxon>
    </lineage>
</organism>
<evidence type="ECO:0000313" key="3">
    <source>
        <dbReference type="Proteomes" id="UP000283880"/>
    </source>
</evidence>
<evidence type="ECO:0000259" key="1">
    <source>
        <dbReference type="Pfam" id="PF12697"/>
    </source>
</evidence>
<feature type="domain" description="AB hydrolase-1" evidence="1">
    <location>
        <begin position="64"/>
        <end position="207"/>
    </location>
</feature>
<keyword evidence="2" id="KW-0378">Hydrolase</keyword>
<dbReference type="InterPro" id="IPR029058">
    <property type="entry name" value="AB_hydrolase_fold"/>
</dbReference>
<proteinExistence type="predicted"/>
<dbReference type="InterPro" id="IPR000073">
    <property type="entry name" value="AB_hydrolase_1"/>
</dbReference>
<dbReference type="SUPFAM" id="SSF53474">
    <property type="entry name" value="alpha/beta-Hydrolases"/>
    <property type="match status" value="1"/>
</dbReference>
<dbReference type="PANTHER" id="PTHR12277">
    <property type="entry name" value="ALPHA/BETA HYDROLASE DOMAIN-CONTAINING PROTEIN"/>
    <property type="match status" value="1"/>
</dbReference>
<dbReference type="OrthoDB" id="53505at2"/>
<name>A0A413FLR5_9FIRM</name>
<evidence type="ECO:0000313" key="2">
    <source>
        <dbReference type="EMBL" id="RGX33257.1"/>
    </source>
</evidence>
<accession>A0A413FLR5</accession>
<protein>
    <submittedName>
        <fullName evidence="2">Alpha/beta fold hydrolase</fullName>
    </submittedName>
</protein>
<dbReference type="Gene3D" id="3.40.50.1820">
    <property type="entry name" value="alpha/beta hydrolase"/>
    <property type="match status" value="1"/>
</dbReference>
<sequence>MTKRNPTLRQKEGRNMNNRIQLLEEHYGACAKRPDLYGIIIPGKRGRLLSVLYTAEGAGVHPTVILLHGIPGCEQNFDLAQALRRVGFHVLTFHYSGNWGSDGNYSLRNDLEDAQTVLDFVLSDETYGFDKNRIYAVGHSLGGFVCGQLTARPEIKGGVLLMPCDIGRIRQISLQNKETAAGIRAVLEDSAHWLNGVTGEELLREAEEHGRQLCLESAARQLAKKPLLCITGTLDTCTPGRYHCSPLMEAIRAEGGTLLKSLEFPTDHFFSDYRLTVAEYVTEFLEGLDGTRSPARGSGTESECSHSIS</sequence>
<dbReference type="Proteomes" id="UP000283880">
    <property type="component" value="Unassembled WGS sequence"/>
</dbReference>
<dbReference type="EMBL" id="QSBM01000001">
    <property type="protein sequence ID" value="RGX33257.1"/>
    <property type="molecule type" value="Genomic_DNA"/>
</dbReference>
<reference evidence="2 3" key="1">
    <citation type="submission" date="2018-08" db="EMBL/GenBank/DDBJ databases">
        <title>A genome reference for cultivated species of the human gut microbiota.</title>
        <authorList>
            <person name="Zou Y."/>
            <person name="Xue W."/>
            <person name="Luo G."/>
        </authorList>
    </citation>
    <scope>NUCLEOTIDE SEQUENCE [LARGE SCALE GENOMIC DNA]</scope>
    <source>
        <strain evidence="2 3">AF04-15</strain>
    </source>
</reference>
<dbReference type="PANTHER" id="PTHR12277:SF79">
    <property type="entry name" value="XAA-PRO DIPEPTIDYL-PEPTIDASE-RELATED"/>
    <property type="match status" value="1"/>
</dbReference>
<comment type="caution">
    <text evidence="2">The sequence shown here is derived from an EMBL/GenBank/DDBJ whole genome shotgun (WGS) entry which is preliminary data.</text>
</comment>